<dbReference type="EMBL" id="VSSQ01102178">
    <property type="protein sequence ID" value="MPN43651.1"/>
    <property type="molecule type" value="Genomic_DNA"/>
</dbReference>
<organism evidence="1">
    <name type="scientific">bioreactor metagenome</name>
    <dbReference type="NCBI Taxonomy" id="1076179"/>
    <lineage>
        <taxon>unclassified sequences</taxon>
        <taxon>metagenomes</taxon>
        <taxon>ecological metagenomes</taxon>
    </lineage>
</organism>
<comment type="caution">
    <text evidence="1">The sequence shown here is derived from an EMBL/GenBank/DDBJ whole genome shotgun (WGS) entry which is preliminary data.</text>
</comment>
<accession>A0A645HX84</accession>
<evidence type="ECO:0000313" key="1">
    <source>
        <dbReference type="EMBL" id="MPN43651.1"/>
    </source>
</evidence>
<sequence length="73" mass="8734">MTEASMRQLAAAIVERAVWDWQKAMTQLEDNPDYQHAWAVKDEIERFFESKWFDFLCDINPDFTKIHLQEARA</sequence>
<protein>
    <submittedName>
        <fullName evidence="1">Uncharacterized protein</fullName>
    </submittedName>
</protein>
<reference evidence="1" key="1">
    <citation type="submission" date="2019-08" db="EMBL/GenBank/DDBJ databases">
        <authorList>
            <person name="Kucharzyk K."/>
            <person name="Murdoch R.W."/>
            <person name="Higgins S."/>
            <person name="Loffler F."/>
        </authorList>
    </citation>
    <scope>NUCLEOTIDE SEQUENCE</scope>
</reference>
<gene>
    <name evidence="1" type="ORF">SDC9_191211</name>
</gene>
<dbReference type="AlphaFoldDB" id="A0A645HX84"/>
<name>A0A645HX84_9ZZZZ</name>
<proteinExistence type="predicted"/>